<reference evidence="1" key="1">
    <citation type="journal article" date="2015" name="PeerJ">
        <title>First genomic representation of candidate bacterial phylum KSB3 points to enhanced environmental sensing as a trigger of wastewater bulking.</title>
        <authorList>
            <person name="Sekiguchi Y."/>
            <person name="Ohashi A."/>
            <person name="Parks D.H."/>
            <person name="Yamauchi T."/>
            <person name="Tyson G.W."/>
            <person name="Hugenholtz P."/>
        </authorList>
    </citation>
    <scope>NUCLEOTIDE SEQUENCE [LARGE SCALE GENOMIC DNA]</scope>
</reference>
<dbReference type="Proteomes" id="UP000030661">
    <property type="component" value="Unassembled WGS sequence"/>
</dbReference>
<proteinExistence type="predicted"/>
<protein>
    <submittedName>
        <fullName evidence="1">Uncharacterized protein</fullName>
    </submittedName>
</protein>
<dbReference type="HOGENOM" id="CLU_2894855_0_0_0"/>
<dbReference type="STRING" id="1499967.U27_00721"/>
<evidence type="ECO:0000313" key="2">
    <source>
        <dbReference type="Proteomes" id="UP000030661"/>
    </source>
</evidence>
<organism evidence="1">
    <name type="scientific">Vecturithrix granuli</name>
    <dbReference type="NCBI Taxonomy" id="1499967"/>
    <lineage>
        <taxon>Bacteria</taxon>
        <taxon>Candidatus Moduliflexota</taxon>
        <taxon>Candidatus Vecturitrichia</taxon>
        <taxon>Candidatus Vecturitrichales</taxon>
        <taxon>Candidatus Vecturitrichaceae</taxon>
        <taxon>Candidatus Vecturithrix</taxon>
    </lineage>
</organism>
<gene>
    <name evidence="1" type="ORF">U27_00721</name>
</gene>
<keyword evidence="2" id="KW-1185">Reference proteome</keyword>
<evidence type="ECO:0000313" key="1">
    <source>
        <dbReference type="EMBL" id="GAK60823.1"/>
    </source>
</evidence>
<accession>A0A081C8B8</accession>
<sequence>MVRKIVIPQSTQYMRQIPRNIFRKRWFDIEDKPEETTLQLTTFRCGGKLRDFTRGDAYHERI</sequence>
<dbReference type="EMBL" id="DF820475">
    <property type="protein sequence ID" value="GAK60823.1"/>
    <property type="molecule type" value="Genomic_DNA"/>
</dbReference>
<name>A0A081C8B8_VECG1</name>
<dbReference type="AlphaFoldDB" id="A0A081C8B8"/>